<dbReference type="PANTHER" id="PTHR21237:SF23">
    <property type="entry name" value="GRPE PROTEIN HOMOLOG, MITOCHONDRIAL"/>
    <property type="match status" value="1"/>
</dbReference>
<evidence type="ECO:0000256" key="3">
    <source>
        <dbReference type="HAMAP-Rule" id="MF_01151"/>
    </source>
</evidence>
<evidence type="ECO:0000313" key="7">
    <source>
        <dbReference type="Proteomes" id="UP001297600"/>
    </source>
</evidence>
<dbReference type="SUPFAM" id="SSF51064">
    <property type="entry name" value="Head domain of nucleotide exchange factor GrpE"/>
    <property type="match status" value="1"/>
</dbReference>
<evidence type="ECO:0000256" key="5">
    <source>
        <dbReference type="SAM" id="MobiDB-lite"/>
    </source>
</evidence>
<proteinExistence type="inferred from homology"/>
<name>A0ABS9MP70_9BURK</name>
<evidence type="ECO:0000256" key="2">
    <source>
        <dbReference type="ARBA" id="ARBA00023186"/>
    </source>
</evidence>
<evidence type="ECO:0000256" key="4">
    <source>
        <dbReference type="RuleBase" id="RU004478"/>
    </source>
</evidence>
<comment type="caution">
    <text evidence="6">The sequence shown here is derived from an EMBL/GenBank/DDBJ whole genome shotgun (WGS) entry which is preliminary data.</text>
</comment>
<dbReference type="PANTHER" id="PTHR21237">
    <property type="entry name" value="GRPE PROTEIN"/>
    <property type="match status" value="1"/>
</dbReference>
<dbReference type="SUPFAM" id="SSF58014">
    <property type="entry name" value="Coiled-coil domain of nucleotide exchange factor GrpE"/>
    <property type="match status" value="1"/>
</dbReference>
<dbReference type="Gene3D" id="2.30.22.10">
    <property type="entry name" value="Head domain of nucleotide exchange factor GrpE"/>
    <property type="match status" value="1"/>
</dbReference>
<dbReference type="Pfam" id="PF01025">
    <property type="entry name" value="GrpE"/>
    <property type="match status" value="1"/>
</dbReference>
<dbReference type="CDD" id="cd00446">
    <property type="entry name" value="GrpE"/>
    <property type="match status" value="1"/>
</dbReference>
<feature type="compositionally biased region" description="Low complexity" evidence="5">
    <location>
        <begin position="1"/>
        <end position="18"/>
    </location>
</feature>
<dbReference type="RefSeq" id="WP_237977982.1">
    <property type="nucleotide sequence ID" value="NZ_JAKNCT010000002.1"/>
</dbReference>
<dbReference type="InterPro" id="IPR013805">
    <property type="entry name" value="GrpE_CC"/>
</dbReference>
<evidence type="ECO:0000313" key="6">
    <source>
        <dbReference type="EMBL" id="MCG5030332.1"/>
    </source>
</evidence>
<feature type="region of interest" description="Disordered" evidence="5">
    <location>
        <begin position="1"/>
        <end position="51"/>
    </location>
</feature>
<dbReference type="EMBL" id="JAKNCT010000002">
    <property type="protein sequence ID" value="MCG5030332.1"/>
    <property type="molecule type" value="Genomic_DNA"/>
</dbReference>
<comment type="subcellular location">
    <subcellularLocation>
        <location evidence="3">Cytoplasm</location>
    </subcellularLocation>
</comment>
<comment type="function">
    <text evidence="3">Participates actively in the response to hyperosmotic and heat shock by preventing the aggregation of stress-denatured proteins, in association with DnaK and GrpE. It is the nucleotide exchange factor for DnaK and may function as a thermosensor. Unfolded proteins bind initially to DnaJ; upon interaction with the DnaJ-bound protein, DnaK hydrolyzes its bound ATP, resulting in the formation of a stable complex. GrpE releases ADP from DnaK; ATP binding to DnaK triggers the release of the substrate protein, thus completing the reaction cycle. Several rounds of ATP-dependent interactions between DnaJ, DnaK and GrpE are required for fully efficient folding.</text>
</comment>
<keyword evidence="2 3" id="KW-0143">Chaperone</keyword>
<gene>
    <name evidence="3 6" type="primary">grpE</name>
    <name evidence="6" type="ORF">MAF45_02540</name>
</gene>
<reference evidence="6 7" key="1">
    <citation type="submission" date="2022-02" db="EMBL/GenBank/DDBJ databases">
        <title>Mesosutterella porci, a novel member of the family Sutterellaceae from pig feces.</title>
        <authorList>
            <person name="Wylensek D."/>
            <person name="Clavel T."/>
        </authorList>
    </citation>
    <scope>NUCLEOTIDE SEQUENCE [LARGE SCALE GENOMIC DNA]</scope>
    <source>
        <strain evidence="7">oilRF-744-wt-GAM-9</strain>
    </source>
</reference>
<dbReference type="Gene3D" id="3.90.20.20">
    <property type="match status" value="1"/>
</dbReference>
<keyword evidence="3" id="KW-0963">Cytoplasm</keyword>
<dbReference type="NCBIfam" id="NF010738">
    <property type="entry name" value="PRK14140.1"/>
    <property type="match status" value="1"/>
</dbReference>
<dbReference type="Proteomes" id="UP001297600">
    <property type="component" value="Unassembled WGS sequence"/>
</dbReference>
<evidence type="ECO:0000256" key="1">
    <source>
        <dbReference type="ARBA" id="ARBA00009054"/>
    </source>
</evidence>
<dbReference type="NCBIfam" id="NF010737">
    <property type="entry name" value="PRK14139.1"/>
    <property type="match status" value="1"/>
</dbReference>
<dbReference type="NCBIfam" id="NF010748">
    <property type="entry name" value="PRK14150.1"/>
    <property type="match status" value="1"/>
</dbReference>
<dbReference type="InterPro" id="IPR000740">
    <property type="entry name" value="GrpE"/>
</dbReference>
<feature type="compositionally biased region" description="Low complexity" evidence="5">
    <location>
        <begin position="28"/>
        <end position="42"/>
    </location>
</feature>
<accession>A0ABS9MP70</accession>
<keyword evidence="3" id="KW-0346">Stress response</keyword>
<comment type="subunit">
    <text evidence="3">Homodimer.</text>
</comment>
<organism evidence="6 7">
    <name type="scientific">Mesosutterella porci</name>
    <dbReference type="NCBI Taxonomy" id="2915351"/>
    <lineage>
        <taxon>Bacteria</taxon>
        <taxon>Pseudomonadati</taxon>
        <taxon>Pseudomonadota</taxon>
        <taxon>Betaproteobacteria</taxon>
        <taxon>Burkholderiales</taxon>
        <taxon>Sutterellaceae</taxon>
        <taxon>Mesosutterella</taxon>
    </lineage>
</organism>
<dbReference type="PRINTS" id="PR00773">
    <property type="entry name" value="GRPEPROTEIN"/>
</dbReference>
<keyword evidence="7" id="KW-1185">Reference proteome</keyword>
<comment type="similarity">
    <text evidence="1 3 4">Belongs to the GrpE family.</text>
</comment>
<dbReference type="InterPro" id="IPR009012">
    <property type="entry name" value="GrpE_head"/>
</dbReference>
<sequence length="201" mass="21895">MTESAAQQQDKPAAAAKEPAQKKEEALPEAPEAAPATEAPQKPAEKSAEQLLKEQLEAAEKKIAENYDLYVRAMADLENTRKRANAEVLKAHKYGIEKFAANLLPVIDSFEKAIDHAADDQGPLKEGLLAVYRQMVHAMEISGMKCFDPKGQKFDPNFHQAVSMVPASESAAPGTVAVVFQKGWMIQERVLRPAMVAVAQG</sequence>
<protein>
    <recommendedName>
        <fullName evidence="3">Protein GrpE</fullName>
    </recommendedName>
    <alternativeName>
        <fullName evidence="3">HSP-70 cofactor</fullName>
    </alternativeName>
</protein>
<dbReference type="HAMAP" id="MF_01151">
    <property type="entry name" value="GrpE"/>
    <property type="match status" value="1"/>
</dbReference>